<dbReference type="GO" id="GO:0015074">
    <property type="term" value="P:DNA integration"/>
    <property type="evidence" value="ECO:0007669"/>
    <property type="project" value="UniProtKB-KW"/>
</dbReference>
<dbReference type="PANTHER" id="PTHR30349:SF64">
    <property type="entry name" value="PROPHAGE INTEGRASE INTD-RELATED"/>
    <property type="match status" value="1"/>
</dbReference>
<dbReference type="InterPro" id="IPR044068">
    <property type="entry name" value="CB"/>
</dbReference>
<evidence type="ECO:0000256" key="4">
    <source>
        <dbReference type="ARBA" id="ARBA00023172"/>
    </source>
</evidence>
<reference evidence="9" key="1">
    <citation type="submission" date="2016-09" db="EMBL/GenBank/DDBJ databases">
        <authorList>
            <person name="Gulvik C.A."/>
        </authorList>
    </citation>
    <scope>NUCLEOTIDE SEQUENCE [LARGE SCALE GENOMIC DNA]</scope>
    <source>
        <strain evidence="9">LMG 26676</strain>
    </source>
</reference>
<dbReference type="Pfam" id="PF00589">
    <property type="entry name" value="Phage_integrase"/>
    <property type="match status" value="1"/>
</dbReference>
<feature type="domain" description="Core-binding (CB)" evidence="7">
    <location>
        <begin position="66"/>
        <end position="148"/>
    </location>
</feature>
<dbReference type="PANTHER" id="PTHR30349">
    <property type="entry name" value="PHAGE INTEGRASE-RELATED"/>
    <property type="match status" value="1"/>
</dbReference>
<evidence type="ECO:0000256" key="2">
    <source>
        <dbReference type="ARBA" id="ARBA00022908"/>
    </source>
</evidence>
<dbReference type="OrthoDB" id="9785687at2"/>
<evidence type="ECO:0000256" key="1">
    <source>
        <dbReference type="ARBA" id="ARBA00008857"/>
    </source>
</evidence>
<keyword evidence="3 5" id="KW-0238">DNA-binding</keyword>
<organism evidence="8 9">
    <name type="scientific">Enterococcus ureilyticus</name>
    <dbReference type="NCBI Taxonomy" id="1131292"/>
    <lineage>
        <taxon>Bacteria</taxon>
        <taxon>Bacillati</taxon>
        <taxon>Bacillota</taxon>
        <taxon>Bacilli</taxon>
        <taxon>Lactobacillales</taxon>
        <taxon>Enterococcaceae</taxon>
        <taxon>Enterococcus</taxon>
    </lineage>
</organism>
<dbReference type="Gene3D" id="1.10.150.130">
    <property type="match status" value="1"/>
</dbReference>
<keyword evidence="9" id="KW-1185">Reference proteome</keyword>
<protein>
    <submittedName>
        <fullName evidence="8">Integrase</fullName>
    </submittedName>
</protein>
<gene>
    <name evidence="8" type="ORF">BCR24_03625</name>
</gene>
<comment type="caution">
    <text evidence="8">The sequence shown here is derived from an EMBL/GenBank/DDBJ whole genome shotgun (WGS) entry which is preliminary data.</text>
</comment>
<dbReference type="Proteomes" id="UP000094469">
    <property type="component" value="Unassembled WGS sequence"/>
</dbReference>
<accession>A0A1E5HBA3</accession>
<dbReference type="STRING" id="1131292.BCR24_03625"/>
<dbReference type="GO" id="GO:0006310">
    <property type="term" value="P:DNA recombination"/>
    <property type="evidence" value="ECO:0007669"/>
    <property type="project" value="UniProtKB-KW"/>
</dbReference>
<dbReference type="Pfam" id="PF14659">
    <property type="entry name" value="Phage_int_SAM_3"/>
    <property type="match status" value="1"/>
</dbReference>
<feature type="domain" description="Tyr recombinase" evidence="6">
    <location>
        <begin position="169"/>
        <end position="363"/>
    </location>
</feature>
<dbReference type="AlphaFoldDB" id="A0A1E5HBA3"/>
<evidence type="ECO:0000256" key="5">
    <source>
        <dbReference type="PROSITE-ProRule" id="PRU01248"/>
    </source>
</evidence>
<sequence>MARKGENIYKRKDGRWEGRYKKGRKKNGQLKYGYIYGQTYADVKYRLYTYKLHYHALIQQQGESGFSYEEWTIIWLSQQQSTVKVSTYTTYLYKLKKYILPSIGNCPLNQLTHETVQNLVNSWLQYGLKASTIHVLYQLVKKTLKDATEQSYLKQTPCTRIRLPKKRQVRVRAMTKKEQHVLESCAKGLPLYRGLSVLLALNSGLRIGEIAALRWTDIDLKQRMIHITQTFQRVSLEGGIKKTQLLMDSSKTESSNRVIPISTTLYKYLKKWKKKAPGSYVCSNSELPSEPRLLTYYFHKIRKQCGFEHLHFHQLRHTFATRCIETNSDIVSLSRLLGHTSTKTTLDIYADSMVESRIKVITNMSKALQ</sequence>
<proteinExistence type="inferred from homology"/>
<evidence type="ECO:0000313" key="8">
    <source>
        <dbReference type="EMBL" id="OEG22231.1"/>
    </source>
</evidence>
<comment type="similarity">
    <text evidence="1">Belongs to the 'phage' integrase family.</text>
</comment>
<dbReference type="CDD" id="cd01189">
    <property type="entry name" value="INT_ICEBs1_C_like"/>
    <property type="match status" value="1"/>
</dbReference>
<dbReference type="PROSITE" id="PS51898">
    <property type="entry name" value="TYR_RECOMBINASE"/>
    <property type="match status" value="1"/>
</dbReference>
<dbReference type="InterPro" id="IPR010998">
    <property type="entry name" value="Integrase_recombinase_N"/>
</dbReference>
<dbReference type="InterPro" id="IPR013762">
    <property type="entry name" value="Integrase-like_cat_sf"/>
</dbReference>
<evidence type="ECO:0000259" key="6">
    <source>
        <dbReference type="PROSITE" id="PS51898"/>
    </source>
</evidence>
<evidence type="ECO:0000259" key="7">
    <source>
        <dbReference type="PROSITE" id="PS51900"/>
    </source>
</evidence>
<evidence type="ECO:0000256" key="3">
    <source>
        <dbReference type="ARBA" id="ARBA00023125"/>
    </source>
</evidence>
<name>A0A1E5HBA3_9ENTE</name>
<dbReference type="InterPro" id="IPR004107">
    <property type="entry name" value="Integrase_SAM-like_N"/>
</dbReference>
<keyword evidence="4" id="KW-0233">DNA recombination</keyword>
<dbReference type="GO" id="GO:0003677">
    <property type="term" value="F:DNA binding"/>
    <property type="evidence" value="ECO:0007669"/>
    <property type="project" value="UniProtKB-UniRule"/>
</dbReference>
<evidence type="ECO:0000313" key="9">
    <source>
        <dbReference type="Proteomes" id="UP000094469"/>
    </source>
</evidence>
<keyword evidence="2" id="KW-0229">DNA integration</keyword>
<dbReference type="RefSeq" id="WP_069640340.1">
    <property type="nucleotide sequence ID" value="NZ_JAFBEZ010000018.1"/>
</dbReference>
<dbReference type="Gene3D" id="1.10.443.10">
    <property type="entry name" value="Intergrase catalytic core"/>
    <property type="match status" value="1"/>
</dbReference>
<dbReference type="EMBL" id="MIKC01000023">
    <property type="protein sequence ID" value="OEG22231.1"/>
    <property type="molecule type" value="Genomic_DNA"/>
</dbReference>
<dbReference type="InterPro" id="IPR011010">
    <property type="entry name" value="DNA_brk_join_enz"/>
</dbReference>
<dbReference type="InterPro" id="IPR050090">
    <property type="entry name" value="Tyrosine_recombinase_XerCD"/>
</dbReference>
<dbReference type="InterPro" id="IPR002104">
    <property type="entry name" value="Integrase_catalytic"/>
</dbReference>
<dbReference type="SUPFAM" id="SSF56349">
    <property type="entry name" value="DNA breaking-rejoining enzymes"/>
    <property type="match status" value="1"/>
</dbReference>
<dbReference type="PROSITE" id="PS51900">
    <property type="entry name" value="CB"/>
    <property type="match status" value="1"/>
</dbReference>